<dbReference type="VEuPathDB" id="TrichDB:TVAG_434570"/>
<dbReference type="EMBL" id="DS113240">
    <property type="protein sequence ID" value="EAY16620.1"/>
    <property type="molecule type" value="Genomic_DNA"/>
</dbReference>
<dbReference type="KEGG" id="tva:4774631"/>
<dbReference type="SUPFAM" id="SSF48371">
    <property type="entry name" value="ARM repeat"/>
    <property type="match status" value="1"/>
</dbReference>
<proteinExistence type="predicted"/>
<keyword evidence="2" id="KW-1185">Reference proteome</keyword>
<name>A2DSP0_TRIV3</name>
<dbReference type="Proteomes" id="UP000001542">
    <property type="component" value="Unassembled WGS sequence"/>
</dbReference>
<sequence length="260" mass="30161">MEDYKEIPQDNTKKLASQITQIEGNDIVIDDEAFNNSLQVWKEITCLLDKPSSDTFDKIIDAIPDEENKIIPSLFIETGFLTKLVNILLIDGSDFESQVIFVLFKLSKSEEVLQHLVEYQGLIEQIFKFIFNHENQGKYDIYALETITQMLHLLTDDVVNTLPVEEFYHTLWPSQDYFLSYFTELLCTHPNTSSIKPIIAFLQKNIVINYEAMNCLNRILKCVISYNPEKINDFVDFKKSTFSPTFLGRFIVSIPPVDYE</sequence>
<organism evidence="1 2">
    <name type="scientific">Trichomonas vaginalis (strain ATCC PRA-98 / G3)</name>
    <dbReference type="NCBI Taxonomy" id="412133"/>
    <lineage>
        <taxon>Eukaryota</taxon>
        <taxon>Metamonada</taxon>
        <taxon>Parabasalia</taxon>
        <taxon>Trichomonadida</taxon>
        <taxon>Trichomonadidae</taxon>
        <taxon>Trichomonas</taxon>
    </lineage>
</organism>
<dbReference type="InParanoid" id="A2DSP0"/>
<dbReference type="VEuPathDB" id="TrichDB:TVAGG3_0376670"/>
<reference evidence="1" key="2">
    <citation type="journal article" date="2007" name="Science">
        <title>Draft genome sequence of the sexually transmitted pathogen Trichomonas vaginalis.</title>
        <authorList>
            <person name="Carlton J.M."/>
            <person name="Hirt R.P."/>
            <person name="Silva J.C."/>
            <person name="Delcher A.L."/>
            <person name="Schatz M."/>
            <person name="Zhao Q."/>
            <person name="Wortman J.R."/>
            <person name="Bidwell S.L."/>
            <person name="Alsmark U.C.M."/>
            <person name="Besteiro S."/>
            <person name="Sicheritz-Ponten T."/>
            <person name="Noel C.J."/>
            <person name="Dacks J.B."/>
            <person name="Foster P.G."/>
            <person name="Simillion C."/>
            <person name="Van de Peer Y."/>
            <person name="Miranda-Saavedra D."/>
            <person name="Barton G.J."/>
            <person name="Westrop G.D."/>
            <person name="Mueller S."/>
            <person name="Dessi D."/>
            <person name="Fiori P.L."/>
            <person name="Ren Q."/>
            <person name="Paulsen I."/>
            <person name="Zhang H."/>
            <person name="Bastida-Corcuera F.D."/>
            <person name="Simoes-Barbosa A."/>
            <person name="Brown M.T."/>
            <person name="Hayes R.D."/>
            <person name="Mukherjee M."/>
            <person name="Okumura C.Y."/>
            <person name="Schneider R."/>
            <person name="Smith A.J."/>
            <person name="Vanacova S."/>
            <person name="Villalvazo M."/>
            <person name="Haas B.J."/>
            <person name="Pertea M."/>
            <person name="Feldblyum T.V."/>
            <person name="Utterback T.R."/>
            <person name="Shu C.L."/>
            <person name="Osoegawa K."/>
            <person name="de Jong P.J."/>
            <person name="Hrdy I."/>
            <person name="Horvathova L."/>
            <person name="Zubacova Z."/>
            <person name="Dolezal P."/>
            <person name="Malik S.B."/>
            <person name="Logsdon J.M. Jr."/>
            <person name="Henze K."/>
            <person name="Gupta A."/>
            <person name="Wang C.C."/>
            <person name="Dunne R.L."/>
            <person name="Upcroft J.A."/>
            <person name="Upcroft P."/>
            <person name="White O."/>
            <person name="Salzberg S.L."/>
            <person name="Tang P."/>
            <person name="Chiu C.-H."/>
            <person name="Lee Y.-S."/>
            <person name="Embley T.M."/>
            <person name="Coombs G.H."/>
            <person name="Mottram J.C."/>
            <person name="Tachezy J."/>
            <person name="Fraser-Liggett C.M."/>
            <person name="Johnson P.J."/>
        </authorList>
    </citation>
    <scope>NUCLEOTIDE SEQUENCE [LARGE SCALE GENOMIC DNA]</scope>
    <source>
        <strain evidence="1">G3</strain>
    </source>
</reference>
<evidence type="ECO:0000313" key="1">
    <source>
        <dbReference type="EMBL" id="EAY16620.1"/>
    </source>
</evidence>
<reference evidence="1" key="1">
    <citation type="submission" date="2006-10" db="EMBL/GenBank/DDBJ databases">
        <authorList>
            <person name="Amadeo P."/>
            <person name="Zhao Q."/>
            <person name="Wortman J."/>
            <person name="Fraser-Liggett C."/>
            <person name="Carlton J."/>
        </authorList>
    </citation>
    <scope>NUCLEOTIDE SEQUENCE</scope>
    <source>
        <strain evidence="1">G3</strain>
    </source>
</reference>
<dbReference type="SMR" id="A2DSP0"/>
<dbReference type="AlphaFoldDB" id="A2DSP0"/>
<evidence type="ECO:0000313" key="2">
    <source>
        <dbReference type="Proteomes" id="UP000001542"/>
    </source>
</evidence>
<gene>
    <name evidence="1" type="ORF">TVAG_434570</name>
</gene>
<dbReference type="InterPro" id="IPR016024">
    <property type="entry name" value="ARM-type_fold"/>
</dbReference>
<accession>A2DSP0</accession>
<protein>
    <submittedName>
        <fullName evidence="1">Uncharacterized protein</fullName>
    </submittedName>
</protein>
<dbReference type="RefSeq" id="XP_001328843.1">
    <property type="nucleotide sequence ID" value="XM_001328808.1"/>
</dbReference>